<dbReference type="InterPro" id="IPR015946">
    <property type="entry name" value="KH_dom-like_a/b"/>
</dbReference>
<name>A0A6J4RQU3_9ACTN</name>
<accession>A0A6J4RQU3</accession>
<evidence type="ECO:0000313" key="1">
    <source>
        <dbReference type="EMBL" id="CAA9479345.1"/>
    </source>
</evidence>
<evidence type="ECO:0008006" key="2">
    <source>
        <dbReference type="Google" id="ProtNLM"/>
    </source>
</evidence>
<organism evidence="1">
    <name type="scientific">uncultured Solirubrobacteraceae bacterium</name>
    <dbReference type="NCBI Taxonomy" id="1162706"/>
    <lineage>
        <taxon>Bacteria</taxon>
        <taxon>Bacillati</taxon>
        <taxon>Actinomycetota</taxon>
        <taxon>Thermoleophilia</taxon>
        <taxon>Solirubrobacterales</taxon>
        <taxon>Solirubrobacteraceae</taxon>
        <taxon>environmental samples</taxon>
    </lineage>
</organism>
<protein>
    <recommendedName>
        <fullName evidence="2">OsmC family peroxiredoxin</fullName>
    </recommendedName>
</protein>
<dbReference type="InterPro" id="IPR036102">
    <property type="entry name" value="OsmC/Ohrsf"/>
</dbReference>
<reference evidence="1" key="1">
    <citation type="submission" date="2020-02" db="EMBL/GenBank/DDBJ databases">
        <authorList>
            <person name="Meier V. D."/>
        </authorList>
    </citation>
    <scope>NUCLEOTIDE SEQUENCE</scope>
    <source>
        <strain evidence="1">AVDCRST_MAG65</strain>
    </source>
</reference>
<dbReference type="InterPro" id="IPR003718">
    <property type="entry name" value="OsmC/Ohr_fam"/>
</dbReference>
<dbReference type="Gene3D" id="3.30.300.20">
    <property type="match status" value="1"/>
</dbReference>
<dbReference type="SUPFAM" id="SSF82784">
    <property type="entry name" value="OsmC-like"/>
    <property type="match status" value="1"/>
</dbReference>
<dbReference type="PANTHER" id="PTHR39624:SF2">
    <property type="entry name" value="OSMC-LIKE PROTEIN"/>
    <property type="match status" value="1"/>
</dbReference>
<dbReference type="EMBL" id="CADCVL010000220">
    <property type="protein sequence ID" value="CAA9479345.1"/>
    <property type="molecule type" value="Genomic_DNA"/>
</dbReference>
<dbReference type="Pfam" id="PF02566">
    <property type="entry name" value="OsmC"/>
    <property type="match status" value="1"/>
</dbReference>
<sequence length="130" mass="14465">MRATARRTNGLQHEIEIRDHRLIVDEPASHGGEDTGPNPLELLAASLASCVAITIEMYAGRKGWDIDGLEVMCDYTPAERGSPTRFELVTRLPASLDEEQRERLQVIAAKCPVHRTLEGEVVFDERVEVA</sequence>
<proteinExistence type="predicted"/>
<dbReference type="AlphaFoldDB" id="A0A6J4RQU3"/>
<dbReference type="PANTHER" id="PTHR39624">
    <property type="entry name" value="PROTEIN INVOLVED IN RIMO-MEDIATED BETA-METHYLTHIOLATION OF RIBOSOMAL PROTEIN S12 YCAO"/>
    <property type="match status" value="1"/>
</dbReference>
<gene>
    <name evidence="1" type="ORF">AVDCRST_MAG65-1349</name>
</gene>